<keyword evidence="5" id="KW-1003">Cell membrane</keyword>
<keyword evidence="9" id="KW-0472">Membrane</keyword>
<evidence type="ECO:0000256" key="8">
    <source>
        <dbReference type="ARBA" id="ARBA00022967"/>
    </source>
</evidence>
<evidence type="ECO:0000256" key="3">
    <source>
        <dbReference type="ARBA" id="ARBA00022448"/>
    </source>
</evidence>
<dbReference type="SUPFAM" id="SSF52540">
    <property type="entry name" value="P-loop containing nucleoside triphosphate hydrolases"/>
    <property type="match status" value="1"/>
</dbReference>
<dbReference type="GO" id="GO:0005886">
    <property type="term" value="C:plasma membrane"/>
    <property type="evidence" value="ECO:0007669"/>
    <property type="project" value="UniProtKB-SubCell"/>
</dbReference>
<dbReference type="PANTHER" id="PTHR42711">
    <property type="entry name" value="ABC TRANSPORTER ATP-BINDING PROTEIN"/>
    <property type="match status" value="1"/>
</dbReference>
<evidence type="ECO:0000256" key="1">
    <source>
        <dbReference type="ARBA" id="ARBA00004236"/>
    </source>
</evidence>
<comment type="similarity">
    <text evidence="2">Belongs to the ABC transporter superfamily.</text>
</comment>
<comment type="caution">
    <text evidence="11">The sequence shown here is derived from an EMBL/GenBank/DDBJ whole genome shotgun (WGS) entry which is preliminary data.</text>
</comment>
<gene>
    <name evidence="11" type="ORF">Dpo_1c07370</name>
</gene>
<dbReference type="GO" id="GO:0005524">
    <property type="term" value="F:ATP binding"/>
    <property type="evidence" value="ECO:0007669"/>
    <property type="project" value="UniProtKB-KW"/>
</dbReference>
<keyword evidence="6" id="KW-0547">Nucleotide-binding</keyword>
<keyword evidence="12" id="KW-1185">Reference proteome</keyword>
<evidence type="ECO:0000256" key="2">
    <source>
        <dbReference type="ARBA" id="ARBA00005417"/>
    </source>
</evidence>
<keyword evidence="3" id="KW-0813">Transport</keyword>
<dbReference type="CDD" id="cd03230">
    <property type="entry name" value="ABC_DR_subfamily_A"/>
    <property type="match status" value="1"/>
</dbReference>
<dbReference type="OrthoDB" id="9805130at2"/>
<sequence>MTQNNKYAIEVHHLTKRYKELSAVDNISFAVEKGELFALLGPNGAGKTTTVEILNTIRTPTSGKVMLLGMDVTEKKYDIIPRIGVLPQGFSSFDRITVKETLQYYSRLFCRKKPDIDGLMALVNLKDKAAVQYKNLSGGLKQRLGIAVALVNDPEIVFLDEPTTGLDPLARRAMWEVLLDLKKKGKTLFLTTHYMEEAELLADTVAIVKKGKITAMDSPGELIENNADYLVVMLKSVDETVFDIVKKMGFAPDHDSHGHITVRLAHTDDVRRLLNAVREGGASFTGLDVRKPNLEEVFLKLTDDTFLKHVAGIEEAQ</sequence>
<dbReference type="GO" id="GO:0016887">
    <property type="term" value="F:ATP hydrolysis activity"/>
    <property type="evidence" value="ECO:0007669"/>
    <property type="project" value="InterPro"/>
</dbReference>
<dbReference type="PROSITE" id="PS50893">
    <property type="entry name" value="ABC_TRANSPORTER_2"/>
    <property type="match status" value="1"/>
</dbReference>
<name>S0G885_9BACT</name>
<evidence type="ECO:0000313" key="12">
    <source>
        <dbReference type="Proteomes" id="UP000014216"/>
    </source>
</evidence>
<evidence type="ECO:0000256" key="4">
    <source>
        <dbReference type="ARBA" id="ARBA00022458"/>
    </source>
</evidence>
<organism evidence="11 12">
    <name type="scientific">Desulfotignum phosphitoxidans DSM 13687</name>
    <dbReference type="NCBI Taxonomy" id="1286635"/>
    <lineage>
        <taxon>Bacteria</taxon>
        <taxon>Pseudomonadati</taxon>
        <taxon>Thermodesulfobacteriota</taxon>
        <taxon>Desulfobacteria</taxon>
        <taxon>Desulfobacterales</taxon>
        <taxon>Desulfobacteraceae</taxon>
        <taxon>Desulfotignum</taxon>
    </lineage>
</organism>
<feature type="domain" description="ABC transporter" evidence="10">
    <location>
        <begin position="9"/>
        <end position="235"/>
    </location>
</feature>
<dbReference type="RefSeq" id="WP_006964343.1">
    <property type="nucleotide sequence ID" value="NZ_APJX01000001.1"/>
</dbReference>
<dbReference type="InterPro" id="IPR027417">
    <property type="entry name" value="P-loop_NTPase"/>
</dbReference>
<evidence type="ECO:0000313" key="11">
    <source>
        <dbReference type="EMBL" id="EMS81596.1"/>
    </source>
</evidence>
<accession>S0G885</accession>
<dbReference type="InterPro" id="IPR003593">
    <property type="entry name" value="AAA+_ATPase"/>
</dbReference>
<dbReference type="PANTHER" id="PTHR42711:SF5">
    <property type="entry name" value="ABC TRANSPORTER ATP-BINDING PROTEIN NATA"/>
    <property type="match status" value="1"/>
</dbReference>
<dbReference type="Proteomes" id="UP000014216">
    <property type="component" value="Unassembled WGS sequence"/>
</dbReference>
<dbReference type="Pfam" id="PF00005">
    <property type="entry name" value="ABC_tran"/>
    <property type="match status" value="1"/>
</dbReference>
<dbReference type="InterPro" id="IPR050763">
    <property type="entry name" value="ABC_transporter_ATP-binding"/>
</dbReference>
<keyword evidence="8" id="KW-1278">Translocase</keyword>
<protein>
    <submittedName>
        <fullName evidence="11">ABC-2 antibiotic transport ATP-binding protein</fullName>
    </submittedName>
</protein>
<reference evidence="11 12" key="1">
    <citation type="journal article" date="2013" name="Genome Announc.">
        <title>Draft Genome Sequence of Desulfotignum phosphitoxidans DSM 13687 Strain FiPS-3.</title>
        <authorList>
            <person name="Poehlein A."/>
            <person name="Daniel R."/>
            <person name="Simeonova D.D."/>
        </authorList>
    </citation>
    <scope>NUCLEOTIDE SEQUENCE [LARGE SCALE GENOMIC DNA]</scope>
    <source>
        <strain evidence="11 12">DSM 13687</strain>
    </source>
</reference>
<keyword evidence="4" id="KW-0536">Nodulation</keyword>
<evidence type="ECO:0000259" key="10">
    <source>
        <dbReference type="PROSITE" id="PS50893"/>
    </source>
</evidence>
<dbReference type="FunFam" id="3.40.50.300:FF:000589">
    <property type="entry name" value="ABC transporter, ATP-binding subunit"/>
    <property type="match status" value="1"/>
</dbReference>
<evidence type="ECO:0000256" key="6">
    <source>
        <dbReference type="ARBA" id="ARBA00022741"/>
    </source>
</evidence>
<dbReference type="EMBL" id="APJX01000001">
    <property type="protein sequence ID" value="EMS81596.1"/>
    <property type="molecule type" value="Genomic_DNA"/>
</dbReference>
<evidence type="ECO:0000256" key="5">
    <source>
        <dbReference type="ARBA" id="ARBA00022475"/>
    </source>
</evidence>
<comment type="subcellular location">
    <subcellularLocation>
        <location evidence="1">Cell membrane</location>
    </subcellularLocation>
</comment>
<evidence type="ECO:0000256" key="7">
    <source>
        <dbReference type="ARBA" id="ARBA00022840"/>
    </source>
</evidence>
<dbReference type="AlphaFoldDB" id="S0G885"/>
<evidence type="ECO:0000256" key="9">
    <source>
        <dbReference type="ARBA" id="ARBA00023136"/>
    </source>
</evidence>
<dbReference type="Gene3D" id="3.40.50.300">
    <property type="entry name" value="P-loop containing nucleotide triphosphate hydrolases"/>
    <property type="match status" value="1"/>
</dbReference>
<dbReference type="SMART" id="SM00382">
    <property type="entry name" value="AAA"/>
    <property type="match status" value="1"/>
</dbReference>
<dbReference type="InterPro" id="IPR003439">
    <property type="entry name" value="ABC_transporter-like_ATP-bd"/>
</dbReference>
<proteinExistence type="inferred from homology"/>
<keyword evidence="7 11" id="KW-0067">ATP-binding</keyword>